<reference evidence="1 2" key="1">
    <citation type="submission" date="2016-01" db="EMBL/GenBank/DDBJ databases">
        <authorList>
            <person name="Oliw E.H."/>
        </authorList>
    </citation>
    <scope>NUCLEOTIDE SEQUENCE [LARGE SCALE GENOMIC DNA]</scope>
    <source>
        <strain evidence="1">LMG 27134</strain>
    </source>
</reference>
<name>A0A158GMF0_9BURK</name>
<dbReference type="OrthoDB" id="9004772at2"/>
<evidence type="ECO:0000313" key="2">
    <source>
        <dbReference type="Proteomes" id="UP000054683"/>
    </source>
</evidence>
<gene>
    <name evidence="1" type="ORF">AWB69_02854</name>
</gene>
<dbReference type="Proteomes" id="UP000054683">
    <property type="component" value="Unassembled WGS sequence"/>
</dbReference>
<dbReference type="EMBL" id="FCOK02000015">
    <property type="protein sequence ID" value="SAL32580.1"/>
    <property type="molecule type" value="Genomic_DNA"/>
</dbReference>
<proteinExistence type="predicted"/>
<dbReference type="RefSeq" id="WP_062085526.1">
    <property type="nucleotide sequence ID" value="NZ_FCOK02000015.1"/>
</dbReference>
<organism evidence="1 2">
    <name type="scientific">Caballeronia udeis</name>
    <dbReference type="NCBI Taxonomy" id="1232866"/>
    <lineage>
        <taxon>Bacteria</taxon>
        <taxon>Pseudomonadati</taxon>
        <taxon>Pseudomonadota</taxon>
        <taxon>Betaproteobacteria</taxon>
        <taxon>Burkholderiales</taxon>
        <taxon>Burkholderiaceae</taxon>
        <taxon>Caballeronia</taxon>
    </lineage>
</organism>
<evidence type="ECO:0000313" key="1">
    <source>
        <dbReference type="EMBL" id="SAL32580.1"/>
    </source>
</evidence>
<protein>
    <submittedName>
        <fullName evidence="1">Uncharacterized protein</fullName>
    </submittedName>
</protein>
<accession>A0A158GMF0</accession>
<dbReference type="AlphaFoldDB" id="A0A158GMF0"/>
<sequence length="116" mass="13009">MFLPIEIQSVNQPGQLLAGEYRANCAVYSSPNSKTVVMHYEYTRIGAAVADACDLLFVEESGTTRMCDFLRMPDRSWRDSFGARSDSLLDLLPAEFAEYRLVDERDMGSQFVGEPA</sequence>